<sequence>MHLACLGAKERGSALKRPWHPEEEWENEVFRFSMGQEEWENEASYEMPSYFKIVTVLEGFRNNMIANFCPLFQLRFDSKELGKKLFYRDEMEEERTSRVAPNGRSKRRRVPSNQTKKGPLGCSQWSQQVEESFNKSDCVHSDLYINLEVSSGSMDKVDIKNAEDREPTLYCRWISRMLKTETENMGPNGNVM</sequence>
<comment type="caution">
    <text evidence="2">The sequence shown here is derived from an EMBL/GenBank/DDBJ whole genome shotgun (WGS) entry which is preliminary data.</text>
</comment>
<feature type="region of interest" description="Disordered" evidence="1">
    <location>
        <begin position="96"/>
        <end position="122"/>
    </location>
</feature>
<dbReference type="Proteomes" id="UP000626092">
    <property type="component" value="Unassembled WGS sequence"/>
</dbReference>
<proteinExistence type="predicted"/>
<name>A0A834HHR2_RHOSS</name>
<keyword evidence="3" id="KW-1185">Reference proteome</keyword>
<evidence type="ECO:0000256" key="1">
    <source>
        <dbReference type="SAM" id="MobiDB-lite"/>
    </source>
</evidence>
<organism evidence="2 3">
    <name type="scientific">Rhododendron simsii</name>
    <name type="common">Sims's rhododendron</name>
    <dbReference type="NCBI Taxonomy" id="118357"/>
    <lineage>
        <taxon>Eukaryota</taxon>
        <taxon>Viridiplantae</taxon>
        <taxon>Streptophyta</taxon>
        <taxon>Embryophyta</taxon>
        <taxon>Tracheophyta</taxon>
        <taxon>Spermatophyta</taxon>
        <taxon>Magnoliopsida</taxon>
        <taxon>eudicotyledons</taxon>
        <taxon>Gunneridae</taxon>
        <taxon>Pentapetalae</taxon>
        <taxon>asterids</taxon>
        <taxon>Ericales</taxon>
        <taxon>Ericaceae</taxon>
        <taxon>Ericoideae</taxon>
        <taxon>Rhodoreae</taxon>
        <taxon>Rhododendron</taxon>
    </lineage>
</organism>
<protein>
    <submittedName>
        <fullName evidence="2">Uncharacterized protein</fullName>
    </submittedName>
</protein>
<dbReference type="OrthoDB" id="116380at2759"/>
<evidence type="ECO:0000313" key="3">
    <source>
        <dbReference type="Proteomes" id="UP000626092"/>
    </source>
</evidence>
<dbReference type="EMBL" id="WJXA01000001">
    <property type="protein sequence ID" value="KAF7154088.1"/>
    <property type="molecule type" value="Genomic_DNA"/>
</dbReference>
<gene>
    <name evidence="2" type="ORF">RHSIM_Rhsim01G0003300</name>
</gene>
<dbReference type="AlphaFoldDB" id="A0A834HHR2"/>
<accession>A0A834HHR2</accession>
<evidence type="ECO:0000313" key="2">
    <source>
        <dbReference type="EMBL" id="KAF7154088.1"/>
    </source>
</evidence>
<reference evidence="2" key="1">
    <citation type="submission" date="2019-11" db="EMBL/GenBank/DDBJ databases">
        <authorList>
            <person name="Liu Y."/>
            <person name="Hou J."/>
            <person name="Li T.-Q."/>
            <person name="Guan C.-H."/>
            <person name="Wu X."/>
            <person name="Wu H.-Z."/>
            <person name="Ling F."/>
            <person name="Zhang R."/>
            <person name="Shi X.-G."/>
            <person name="Ren J.-P."/>
            <person name="Chen E.-F."/>
            <person name="Sun J.-M."/>
        </authorList>
    </citation>
    <scope>NUCLEOTIDE SEQUENCE</scope>
    <source>
        <strain evidence="2">Adult_tree_wgs_1</strain>
        <tissue evidence="2">Leaves</tissue>
    </source>
</reference>